<comment type="similarity">
    <text evidence="2">Belongs to the methyltransferase superfamily. L-isoaspartyl/D-aspartyl protein methyltransferase family.</text>
</comment>
<dbReference type="Proteomes" id="UP000807306">
    <property type="component" value="Unassembled WGS sequence"/>
</dbReference>
<protein>
    <recommendedName>
        <fullName evidence="3">protein-L-isoaspartate(D-aspartate) O-methyltransferase</fullName>
        <ecNumber evidence="3">2.1.1.77</ecNumber>
    </recommendedName>
</protein>
<evidence type="ECO:0000256" key="7">
    <source>
        <dbReference type="ARBA" id="ARBA00022691"/>
    </source>
</evidence>
<dbReference type="AlphaFoldDB" id="A0A9P6EGA8"/>
<evidence type="ECO:0000256" key="5">
    <source>
        <dbReference type="ARBA" id="ARBA00022603"/>
    </source>
</evidence>
<dbReference type="GO" id="GO:0005737">
    <property type="term" value="C:cytoplasm"/>
    <property type="evidence" value="ECO:0007669"/>
    <property type="project" value="UniProtKB-SubCell"/>
</dbReference>
<keyword evidence="5" id="KW-0489">Methyltransferase</keyword>
<evidence type="ECO:0000256" key="2">
    <source>
        <dbReference type="ARBA" id="ARBA00005369"/>
    </source>
</evidence>
<dbReference type="SUPFAM" id="SSF53335">
    <property type="entry name" value="S-adenosyl-L-methionine-dependent methyltransferases"/>
    <property type="match status" value="1"/>
</dbReference>
<dbReference type="InterPro" id="IPR029063">
    <property type="entry name" value="SAM-dependent_MTases_sf"/>
</dbReference>
<reference evidence="8" key="1">
    <citation type="submission" date="2020-11" db="EMBL/GenBank/DDBJ databases">
        <authorList>
            <consortium name="DOE Joint Genome Institute"/>
            <person name="Ahrendt S."/>
            <person name="Riley R."/>
            <person name="Andreopoulos W."/>
            <person name="Labutti K."/>
            <person name="Pangilinan J."/>
            <person name="Ruiz-Duenas F.J."/>
            <person name="Barrasa J.M."/>
            <person name="Sanchez-Garcia M."/>
            <person name="Camarero S."/>
            <person name="Miyauchi S."/>
            <person name="Serrano A."/>
            <person name="Linde D."/>
            <person name="Babiker R."/>
            <person name="Drula E."/>
            <person name="Ayuso-Fernandez I."/>
            <person name="Pacheco R."/>
            <person name="Padilla G."/>
            <person name="Ferreira P."/>
            <person name="Barriuso J."/>
            <person name="Kellner H."/>
            <person name="Castanera R."/>
            <person name="Alfaro M."/>
            <person name="Ramirez L."/>
            <person name="Pisabarro A.G."/>
            <person name="Kuo A."/>
            <person name="Tritt A."/>
            <person name="Lipzen A."/>
            <person name="He G."/>
            <person name="Yan M."/>
            <person name="Ng V."/>
            <person name="Cullen D."/>
            <person name="Martin F."/>
            <person name="Rosso M.-N."/>
            <person name="Henrissat B."/>
            <person name="Hibbett D."/>
            <person name="Martinez A.T."/>
            <person name="Grigoriev I.V."/>
        </authorList>
    </citation>
    <scope>NUCLEOTIDE SEQUENCE</scope>
    <source>
        <strain evidence="8">CBS 506.95</strain>
    </source>
</reference>
<proteinExistence type="inferred from homology"/>
<name>A0A9P6EGA8_9AGAR</name>
<evidence type="ECO:0000313" key="9">
    <source>
        <dbReference type="Proteomes" id="UP000807306"/>
    </source>
</evidence>
<keyword evidence="9" id="KW-1185">Reference proteome</keyword>
<dbReference type="Pfam" id="PF01135">
    <property type="entry name" value="PCMT"/>
    <property type="match status" value="1"/>
</dbReference>
<organism evidence="8 9">
    <name type="scientific">Crepidotus variabilis</name>
    <dbReference type="NCBI Taxonomy" id="179855"/>
    <lineage>
        <taxon>Eukaryota</taxon>
        <taxon>Fungi</taxon>
        <taxon>Dikarya</taxon>
        <taxon>Basidiomycota</taxon>
        <taxon>Agaricomycotina</taxon>
        <taxon>Agaricomycetes</taxon>
        <taxon>Agaricomycetidae</taxon>
        <taxon>Agaricales</taxon>
        <taxon>Agaricineae</taxon>
        <taxon>Crepidotaceae</taxon>
        <taxon>Crepidotus</taxon>
    </lineage>
</organism>
<evidence type="ECO:0000313" key="8">
    <source>
        <dbReference type="EMBL" id="KAF9528415.1"/>
    </source>
</evidence>
<accession>A0A9P6EGA8</accession>
<evidence type="ECO:0000256" key="4">
    <source>
        <dbReference type="ARBA" id="ARBA00022490"/>
    </source>
</evidence>
<evidence type="ECO:0000256" key="1">
    <source>
        <dbReference type="ARBA" id="ARBA00004496"/>
    </source>
</evidence>
<dbReference type="CDD" id="cd02440">
    <property type="entry name" value="AdoMet_MTases"/>
    <property type="match status" value="1"/>
</dbReference>
<dbReference type="EC" id="2.1.1.77" evidence="3"/>
<evidence type="ECO:0000256" key="6">
    <source>
        <dbReference type="ARBA" id="ARBA00022679"/>
    </source>
</evidence>
<dbReference type="PROSITE" id="PS01279">
    <property type="entry name" value="PCMT"/>
    <property type="match status" value="1"/>
</dbReference>
<comment type="subcellular location">
    <subcellularLocation>
        <location evidence="1">Cytoplasm</location>
    </subcellularLocation>
</comment>
<evidence type="ECO:0000256" key="3">
    <source>
        <dbReference type="ARBA" id="ARBA00011890"/>
    </source>
</evidence>
<dbReference type="GO" id="GO:0032259">
    <property type="term" value="P:methylation"/>
    <property type="evidence" value="ECO:0007669"/>
    <property type="project" value="UniProtKB-KW"/>
</dbReference>
<gene>
    <name evidence="8" type="ORF">CPB83DRAFT_854575</name>
</gene>
<dbReference type="EMBL" id="MU157853">
    <property type="protein sequence ID" value="KAF9528415.1"/>
    <property type="molecule type" value="Genomic_DNA"/>
</dbReference>
<keyword evidence="4" id="KW-0963">Cytoplasm</keyword>
<dbReference type="Gene3D" id="3.40.50.150">
    <property type="entry name" value="Vaccinia Virus protein VP39"/>
    <property type="match status" value="1"/>
</dbReference>
<dbReference type="PANTHER" id="PTHR11579:SF0">
    <property type="entry name" value="PROTEIN-L-ISOASPARTATE(D-ASPARTATE) O-METHYLTRANSFERASE"/>
    <property type="match status" value="1"/>
</dbReference>
<dbReference type="InterPro" id="IPR000682">
    <property type="entry name" value="PCMT"/>
</dbReference>
<comment type="caution">
    <text evidence="8">The sequence shown here is derived from an EMBL/GenBank/DDBJ whole genome shotgun (WGS) entry which is preliminary data.</text>
</comment>
<dbReference type="GO" id="GO:0004719">
    <property type="term" value="F:protein-L-isoaspartate (D-aspartate) O-methyltransferase activity"/>
    <property type="evidence" value="ECO:0007669"/>
    <property type="project" value="UniProtKB-EC"/>
</dbReference>
<sequence length="177" mass="19044">MPCIQHAYACEHLLPHLKPGAKVLDVGSGSGYLVAVLHHLVSPGGKVVGIDHIQELVDWSVDNLKADGLDTPLQSGDIRIIAGDGRQGFLEEGPYDAIHVGAAAPTVPQALVDQLATPGRMFIPVGNLMQYIEQIDKDETGNLKQQRVMGVRVSFQLLNISTAYSMPRPSVCPTDRS</sequence>
<dbReference type="PANTHER" id="PTHR11579">
    <property type="entry name" value="PROTEIN-L-ISOASPARTATE O-METHYLTRANSFERASE"/>
    <property type="match status" value="1"/>
</dbReference>
<dbReference type="OrthoDB" id="73890at2759"/>
<keyword evidence="6" id="KW-0808">Transferase</keyword>
<keyword evidence="7" id="KW-0949">S-adenosyl-L-methionine</keyword>